<organism evidence="5 6">
    <name type="scientific">Eudromia elegans</name>
    <name type="common">Elegant crested-tinamou</name>
    <dbReference type="NCBI Taxonomy" id="8805"/>
    <lineage>
        <taxon>Eukaryota</taxon>
        <taxon>Metazoa</taxon>
        <taxon>Chordata</taxon>
        <taxon>Craniata</taxon>
        <taxon>Vertebrata</taxon>
        <taxon>Euteleostomi</taxon>
        <taxon>Archelosauria</taxon>
        <taxon>Archosauria</taxon>
        <taxon>Dinosauria</taxon>
        <taxon>Saurischia</taxon>
        <taxon>Theropoda</taxon>
        <taxon>Coelurosauria</taxon>
        <taxon>Aves</taxon>
        <taxon>Palaeognathae</taxon>
        <taxon>Tinamiformes</taxon>
        <taxon>Tinamidae</taxon>
        <taxon>Eudromia</taxon>
    </lineage>
</organism>
<dbReference type="Pfam" id="PF13908">
    <property type="entry name" value="Shisa_N"/>
    <property type="match status" value="1"/>
</dbReference>
<keyword evidence="2" id="KW-1133">Transmembrane helix</keyword>
<evidence type="ECO:0000259" key="4">
    <source>
        <dbReference type="Pfam" id="PF13908"/>
    </source>
</evidence>
<feature type="non-terminal residue" evidence="5">
    <location>
        <position position="237"/>
    </location>
</feature>
<feature type="signal peptide" evidence="3">
    <location>
        <begin position="1"/>
        <end position="20"/>
    </location>
</feature>
<accession>A0A7K7UWH5</accession>
<keyword evidence="2" id="KW-0472">Membrane</keyword>
<dbReference type="InterPro" id="IPR053891">
    <property type="entry name" value="Shisa_N"/>
</dbReference>
<evidence type="ECO:0000256" key="1">
    <source>
        <dbReference type="SAM" id="MobiDB-lite"/>
    </source>
</evidence>
<feature type="domain" description="Shisa N-terminal" evidence="4">
    <location>
        <begin position="25"/>
        <end position="68"/>
    </location>
</feature>
<sequence length="237" mass="24628">MARGLALLLLLVLRGGVVWAGEYCHGSAGGFQCPERHDGAEATLCCGSCRLRYCCAASAARLEQGLCPGAPPQPAPQDPAPVPVYLPFLLVGSVFVAFVVCGICVGMCCCKCLKSQETEQQSGLAPGQAWLLEPDHPSQLPGSGSAARSAPGSTPQSSSICMNLAPAFPILGFPEDALYLSALPRSGTFLHPSCPGRNRVPDHPTGTPASFLKTTAPNAPLVSAAQEDQKMYLGVHV</sequence>
<evidence type="ECO:0000256" key="3">
    <source>
        <dbReference type="SAM" id="SignalP"/>
    </source>
</evidence>
<gene>
    <name evidence="5" type="primary">Shisa1</name>
    <name evidence="5" type="ORF">EUDELE_R06836</name>
</gene>
<comment type="caution">
    <text evidence="5">The sequence shown here is derived from an EMBL/GenBank/DDBJ whole genome shotgun (WGS) entry which is preliminary data.</text>
</comment>
<feature type="chain" id="PRO_5029490244" evidence="3">
    <location>
        <begin position="21"/>
        <end position="237"/>
    </location>
</feature>
<evidence type="ECO:0000313" key="5">
    <source>
        <dbReference type="EMBL" id="NXA32602.1"/>
    </source>
</evidence>
<feature type="non-terminal residue" evidence="5">
    <location>
        <position position="1"/>
    </location>
</feature>
<keyword evidence="6" id="KW-1185">Reference proteome</keyword>
<dbReference type="AlphaFoldDB" id="A0A7K7UWH5"/>
<dbReference type="EMBL" id="VZSX01000011">
    <property type="protein sequence ID" value="NXA32602.1"/>
    <property type="molecule type" value="Genomic_DNA"/>
</dbReference>
<name>A0A7K7UWH5_EUDEL</name>
<feature type="transmembrane region" description="Helical" evidence="2">
    <location>
        <begin position="84"/>
        <end position="110"/>
    </location>
</feature>
<proteinExistence type="predicted"/>
<reference evidence="5 6" key="1">
    <citation type="submission" date="2019-09" db="EMBL/GenBank/DDBJ databases">
        <title>Bird 10,000 Genomes (B10K) Project - Family phase.</title>
        <authorList>
            <person name="Zhang G."/>
        </authorList>
    </citation>
    <scope>NUCLEOTIDE SEQUENCE [LARGE SCALE GENOMIC DNA]</scope>
    <source>
        <strain evidence="5">B10K-LSUMZ-16893</strain>
    </source>
</reference>
<feature type="region of interest" description="Disordered" evidence="1">
    <location>
        <begin position="129"/>
        <end position="154"/>
    </location>
</feature>
<dbReference type="OrthoDB" id="10025410at2759"/>
<dbReference type="Proteomes" id="UP000533954">
    <property type="component" value="Unassembled WGS sequence"/>
</dbReference>
<evidence type="ECO:0000313" key="6">
    <source>
        <dbReference type="Proteomes" id="UP000533954"/>
    </source>
</evidence>
<keyword evidence="2" id="KW-0812">Transmembrane</keyword>
<keyword evidence="3" id="KW-0732">Signal</keyword>
<feature type="compositionally biased region" description="Low complexity" evidence="1">
    <location>
        <begin position="141"/>
        <end position="154"/>
    </location>
</feature>
<evidence type="ECO:0000256" key="2">
    <source>
        <dbReference type="SAM" id="Phobius"/>
    </source>
</evidence>
<protein>
    <submittedName>
        <fullName evidence="5">SHSA1 protein</fullName>
    </submittedName>
</protein>